<reference evidence="2 3" key="1">
    <citation type="journal article" date="2021" name="BMC Biol.">
        <title>Horizontally acquired antibacterial genes associated with adaptive radiation of ladybird beetles.</title>
        <authorList>
            <person name="Li H.S."/>
            <person name="Tang X.F."/>
            <person name="Huang Y.H."/>
            <person name="Xu Z.Y."/>
            <person name="Chen M.L."/>
            <person name="Du X.Y."/>
            <person name="Qiu B.Y."/>
            <person name="Chen P.T."/>
            <person name="Zhang W."/>
            <person name="Slipinski A."/>
            <person name="Escalona H.E."/>
            <person name="Waterhouse R.M."/>
            <person name="Zwick A."/>
            <person name="Pang H."/>
        </authorList>
    </citation>
    <scope>NUCLEOTIDE SEQUENCE [LARGE SCALE GENOMIC DNA]</scope>
    <source>
        <strain evidence="2">SYSU2018</strain>
    </source>
</reference>
<name>A0ABD2PA74_9CUCU</name>
<organism evidence="2 3">
    <name type="scientific">Cryptolaemus montrouzieri</name>
    <dbReference type="NCBI Taxonomy" id="559131"/>
    <lineage>
        <taxon>Eukaryota</taxon>
        <taxon>Metazoa</taxon>
        <taxon>Ecdysozoa</taxon>
        <taxon>Arthropoda</taxon>
        <taxon>Hexapoda</taxon>
        <taxon>Insecta</taxon>
        <taxon>Pterygota</taxon>
        <taxon>Neoptera</taxon>
        <taxon>Endopterygota</taxon>
        <taxon>Coleoptera</taxon>
        <taxon>Polyphaga</taxon>
        <taxon>Cucujiformia</taxon>
        <taxon>Coccinelloidea</taxon>
        <taxon>Coccinellidae</taxon>
        <taxon>Scymninae</taxon>
        <taxon>Scymnini</taxon>
        <taxon>Cryptolaemus</taxon>
    </lineage>
</organism>
<keyword evidence="3" id="KW-1185">Reference proteome</keyword>
<evidence type="ECO:0000313" key="2">
    <source>
        <dbReference type="EMBL" id="KAL3287883.1"/>
    </source>
</evidence>
<evidence type="ECO:0000256" key="1">
    <source>
        <dbReference type="SAM" id="MobiDB-lite"/>
    </source>
</evidence>
<feature type="region of interest" description="Disordered" evidence="1">
    <location>
        <begin position="183"/>
        <end position="233"/>
    </location>
</feature>
<comment type="caution">
    <text evidence="2">The sequence shown here is derived from an EMBL/GenBank/DDBJ whole genome shotgun (WGS) entry which is preliminary data.</text>
</comment>
<accession>A0ABD2PA74</accession>
<sequence length="233" mass="26132">MKKKGTTANRRTYFESLKIKNILESNAELKIAATRLKPGASGPDQVPPKIASMMVDAHPKLVLGVMNLHWQNGEFPDCWKKAILIGTSKWGNIQAVSDKARRAMMALRRILPKTGGCSDKARRILMGMAESIFLCATPVWTKALDISKYETVANKDTTANGSSCFQRIPHNRKRLLHRAGWRNPNRYLGKGAGTKHREITGRKSTEQNSLDHQHPTKMESRGTKTLDQTPHHQ</sequence>
<proteinExistence type="predicted"/>
<evidence type="ECO:0000313" key="3">
    <source>
        <dbReference type="Proteomes" id="UP001516400"/>
    </source>
</evidence>
<gene>
    <name evidence="2" type="ORF">HHI36_002341</name>
</gene>
<dbReference type="Proteomes" id="UP001516400">
    <property type="component" value="Unassembled WGS sequence"/>
</dbReference>
<feature type="compositionally biased region" description="Basic and acidic residues" evidence="1">
    <location>
        <begin position="195"/>
        <end position="224"/>
    </location>
</feature>
<dbReference type="AlphaFoldDB" id="A0ABD2PA74"/>
<dbReference type="EMBL" id="JABFTP020000185">
    <property type="protein sequence ID" value="KAL3287883.1"/>
    <property type="molecule type" value="Genomic_DNA"/>
</dbReference>
<protein>
    <submittedName>
        <fullName evidence="2">Uncharacterized protein</fullName>
    </submittedName>
</protein>